<reference evidence="1" key="1">
    <citation type="submission" date="2021-06" db="EMBL/GenBank/DDBJ databases">
        <authorList>
            <person name="Kallberg Y."/>
            <person name="Tangrot J."/>
            <person name="Rosling A."/>
        </authorList>
    </citation>
    <scope>NUCLEOTIDE SEQUENCE</scope>
    <source>
        <strain evidence="1">IL203A</strain>
    </source>
</reference>
<accession>A0ACA9R3G0</accession>
<evidence type="ECO:0000313" key="1">
    <source>
        <dbReference type="EMBL" id="CAG8775373.1"/>
    </source>
</evidence>
<dbReference type="EMBL" id="CAJVPU010059446">
    <property type="protein sequence ID" value="CAG8775373.1"/>
    <property type="molecule type" value="Genomic_DNA"/>
</dbReference>
<feature type="non-terminal residue" evidence="1">
    <location>
        <position position="1"/>
    </location>
</feature>
<sequence>DMTTTQQGESMNHLMKGYMDATTSPYEKQAAHFLTRYALRKTQEQLIQSLNYKYETTDNFENTTILMFVQRHESKSLPQSVTYCSSSKSFECSCGYTQFSGFI</sequence>
<name>A0ACA9R3G0_9GLOM</name>
<gene>
    <name evidence="1" type="ORF">DHETER_LOCUS16085</name>
</gene>
<feature type="non-terminal residue" evidence="1">
    <location>
        <position position="103"/>
    </location>
</feature>
<comment type="caution">
    <text evidence="1">The sequence shown here is derived from an EMBL/GenBank/DDBJ whole genome shotgun (WGS) entry which is preliminary data.</text>
</comment>
<protein>
    <submittedName>
        <fullName evidence="1">17322_t:CDS:1</fullName>
    </submittedName>
</protein>
<keyword evidence="2" id="KW-1185">Reference proteome</keyword>
<dbReference type="Proteomes" id="UP000789702">
    <property type="component" value="Unassembled WGS sequence"/>
</dbReference>
<proteinExistence type="predicted"/>
<organism evidence="1 2">
    <name type="scientific">Dentiscutata heterogama</name>
    <dbReference type="NCBI Taxonomy" id="1316150"/>
    <lineage>
        <taxon>Eukaryota</taxon>
        <taxon>Fungi</taxon>
        <taxon>Fungi incertae sedis</taxon>
        <taxon>Mucoromycota</taxon>
        <taxon>Glomeromycotina</taxon>
        <taxon>Glomeromycetes</taxon>
        <taxon>Diversisporales</taxon>
        <taxon>Gigasporaceae</taxon>
        <taxon>Dentiscutata</taxon>
    </lineage>
</organism>
<evidence type="ECO:0000313" key="2">
    <source>
        <dbReference type="Proteomes" id="UP000789702"/>
    </source>
</evidence>